<dbReference type="EMBL" id="JANCYW010000005">
    <property type="protein sequence ID" value="KAK4535437.1"/>
    <property type="molecule type" value="Genomic_DNA"/>
</dbReference>
<gene>
    <name evidence="3" type="ORF">CDCA_CDCA05G1462</name>
</gene>
<keyword evidence="4" id="KW-1185">Reference proteome</keyword>
<proteinExistence type="predicted"/>
<organism evidence="3 4">
    <name type="scientific">Cyanidium caldarium</name>
    <name type="common">Red alga</name>
    <dbReference type="NCBI Taxonomy" id="2771"/>
    <lineage>
        <taxon>Eukaryota</taxon>
        <taxon>Rhodophyta</taxon>
        <taxon>Bangiophyceae</taxon>
        <taxon>Cyanidiales</taxon>
        <taxon>Cyanidiaceae</taxon>
        <taxon>Cyanidium</taxon>
    </lineage>
</organism>
<evidence type="ECO:0000256" key="2">
    <source>
        <dbReference type="SAM" id="Phobius"/>
    </source>
</evidence>
<feature type="region of interest" description="Disordered" evidence="1">
    <location>
        <begin position="1"/>
        <end position="32"/>
    </location>
</feature>
<dbReference type="AlphaFoldDB" id="A0AAV9ISY3"/>
<sequence length="120" mass="12498">MSALSSVRHGGTMDVERGMATESLPVSRSSQSGRRARLGARRGLAWGAARLVLVVTAIALFTWGMLYVGNQLTMPSITDASAQSGTAATDAGDAAYRRAVSVSAAEAARVERGVLYAPSR</sequence>
<keyword evidence="2" id="KW-0472">Membrane</keyword>
<dbReference type="Proteomes" id="UP001301350">
    <property type="component" value="Unassembled WGS sequence"/>
</dbReference>
<evidence type="ECO:0000313" key="4">
    <source>
        <dbReference type="Proteomes" id="UP001301350"/>
    </source>
</evidence>
<comment type="caution">
    <text evidence="3">The sequence shown here is derived from an EMBL/GenBank/DDBJ whole genome shotgun (WGS) entry which is preliminary data.</text>
</comment>
<name>A0AAV9ISY3_CYACA</name>
<keyword evidence="2" id="KW-1133">Transmembrane helix</keyword>
<evidence type="ECO:0000256" key="1">
    <source>
        <dbReference type="SAM" id="MobiDB-lite"/>
    </source>
</evidence>
<keyword evidence="2" id="KW-0812">Transmembrane</keyword>
<evidence type="ECO:0000313" key="3">
    <source>
        <dbReference type="EMBL" id="KAK4535437.1"/>
    </source>
</evidence>
<protein>
    <submittedName>
        <fullName evidence="3">Uncharacterized protein</fullName>
    </submittedName>
</protein>
<feature type="transmembrane region" description="Helical" evidence="2">
    <location>
        <begin position="44"/>
        <end position="66"/>
    </location>
</feature>
<reference evidence="3 4" key="1">
    <citation type="submission" date="2022-07" db="EMBL/GenBank/DDBJ databases">
        <title>Genome-wide signatures of adaptation to extreme environments.</title>
        <authorList>
            <person name="Cho C.H."/>
            <person name="Yoon H.S."/>
        </authorList>
    </citation>
    <scope>NUCLEOTIDE SEQUENCE [LARGE SCALE GENOMIC DNA]</scope>
    <source>
        <strain evidence="3 4">DBV 063 E5</strain>
    </source>
</reference>
<accession>A0AAV9ISY3</accession>